<dbReference type="SUPFAM" id="SSF51730">
    <property type="entry name" value="FAD-linked oxidoreductase"/>
    <property type="match status" value="1"/>
</dbReference>
<dbReference type="GO" id="GO:0016491">
    <property type="term" value="F:oxidoreductase activity"/>
    <property type="evidence" value="ECO:0007669"/>
    <property type="project" value="UniProtKB-KW"/>
</dbReference>
<feature type="non-terminal residue" evidence="2">
    <location>
        <position position="81"/>
    </location>
</feature>
<gene>
    <name evidence="2" type="ORF">S03H2_54436</name>
</gene>
<dbReference type="EMBL" id="BARU01034707">
    <property type="protein sequence ID" value="GAH66683.1"/>
    <property type="molecule type" value="Genomic_DNA"/>
</dbReference>
<dbReference type="Gene3D" id="3.20.20.220">
    <property type="match status" value="1"/>
</dbReference>
<proteinExistence type="predicted"/>
<protein>
    <recommendedName>
        <fullName evidence="3">Proline dehydrogenase domain-containing protein</fullName>
    </recommendedName>
</protein>
<keyword evidence="1" id="KW-0560">Oxidoreductase</keyword>
<accession>X1JA98</accession>
<name>X1JA98_9ZZZZ</name>
<evidence type="ECO:0000256" key="1">
    <source>
        <dbReference type="ARBA" id="ARBA00023002"/>
    </source>
</evidence>
<organism evidence="2">
    <name type="scientific">marine sediment metagenome</name>
    <dbReference type="NCBI Taxonomy" id="412755"/>
    <lineage>
        <taxon>unclassified sequences</taxon>
        <taxon>metagenomes</taxon>
        <taxon>ecological metagenomes</taxon>
    </lineage>
</organism>
<evidence type="ECO:0000313" key="2">
    <source>
        <dbReference type="EMBL" id="GAH66683.1"/>
    </source>
</evidence>
<dbReference type="InterPro" id="IPR029041">
    <property type="entry name" value="FAD-linked_oxidoreductase-like"/>
</dbReference>
<reference evidence="2" key="1">
    <citation type="journal article" date="2014" name="Front. Microbiol.">
        <title>High frequency of phylogenetically diverse reductive dehalogenase-homologous genes in deep subseafloor sedimentary metagenomes.</title>
        <authorList>
            <person name="Kawai M."/>
            <person name="Futagami T."/>
            <person name="Toyoda A."/>
            <person name="Takaki Y."/>
            <person name="Nishi S."/>
            <person name="Hori S."/>
            <person name="Arai W."/>
            <person name="Tsubouchi T."/>
            <person name="Morono Y."/>
            <person name="Uchiyama I."/>
            <person name="Ito T."/>
            <person name="Fujiyama A."/>
            <person name="Inagaki F."/>
            <person name="Takami H."/>
        </authorList>
    </citation>
    <scope>NUCLEOTIDE SEQUENCE</scope>
    <source>
        <strain evidence="2">Expedition CK06-06</strain>
    </source>
</reference>
<evidence type="ECO:0008006" key="3">
    <source>
        <dbReference type="Google" id="ProtNLM"/>
    </source>
</evidence>
<sequence length="81" mass="9071">MVTRWGFGWRAASRFIAGETLDDAIQVVKSLNAKNINATLDHLGEHTSNVEEARQAKDHILEILEQIEREGVKSNVSIKLT</sequence>
<dbReference type="AlphaFoldDB" id="X1JA98"/>
<comment type="caution">
    <text evidence="2">The sequence shown here is derived from an EMBL/GenBank/DDBJ whole genome shotgun (WGS) entry which is preliminary data.</text>
</comment>